<protein>
    <recommendedName>
        <fullName evidence="5">DUF1343 domain-containing protein</fullName>
    </recommendedName>
</protein>
<dbReference type="Pfam" id="PF07075">
    <property type="entry name" value="NamZ_N"/>
    <property type="match status" value="1"/>
</dbReference>
<dbReference type="PANTHER" id="PTHR42915">
    <property type="entry name" value="HYPOTHETICAL 460 KDA PROTEIN IN FEUA-SIGW INTERGENIC REGION [PRECURSOR]"/>
    <property type="match status" value="1"/>
</dbReference>
<dbReference type="Proteomes" id="UP000178435">
    <property type="component" value="Unassembled WGS sequence"/>
</dbReference>
<dbReference type="GO" id="GO:0033922">
    <property type="term" value="F:peptidoglycan beta-N-acetylmuramidase activity"/>
    <property type="evidence" value="ECO:0007669"/>
    <property type="project" value="InterPro"/>
</dbReference>
<proteinExistence type="predicted"/>
<evidence type="ECO:0008006" key="5">
    <source>
        <dbReference type="Google" id="ProtNLM"/>
    </source>
</evidence>
<dbReference type="Gene3D" id="3.40.50.12170">
    <property type="entry name" value="Uncharacterised protein PF07075, DUF1343"/>
    <property type="match status" value="1"/>
</dbReference>
<dbReference type="AlphaFoldDB" id="A0A1F7S049"/>
<dbReference type="PIRSF" id="PIRSF016719">
    <property type="entry name" value="UCP016719"/>
    <property type="match status" value="1"/>
</dbReference>
<evidence type="ECO:0000313" key="3">
    <source>
        <dbReference type="EMBL" id="OGL46624.1"/>
    </source>
</evidence>
<reference evidence="3 4" key="1">
    <citation type="journal article" date="2016" name="Nat. Commun.">
        <title>Thousands of microbial genomes shed light on interconnected biogeochemical processes in an aquifer system.</title>
        <authorList>
            <person name="Anantharaman K."/>
            <person name="Brown C.T."/>
            <person name="Hug L.A."/>
            <person name="Sharon I."/>
            <person name="Castelle C.J."/>
            <person name="Probst A.J."/>
            <person name="Thomas B.C."/>
            <person name="Singh A."/>
            <person name="Wilkins M.J."/>
            <person name="Karaoz U."/>
            <person name="Brodie E.L."/>
            <person name="Williams K.H."/>
            <person name="Hubbard S.S."/>
            <person name="Banfield J.F."/>
        </authorList>
    </citation>
    <scope>NUCLEOTIDE SEQUENCE [LARGE SCALE GENOMIC DNA]</scope>
</reference>
<accession>A0A1F7S049</accession>
<comment type="caution">
    <text evidence="3">The sequence shown here is derived from an EMBL/GenBank/DDBJ whole genome shotgun (WGS) entry which is preliminary data.</text>
</comment>
<organism evidence="3 4">
    <name type="scientific">Candidatus Schekmanbacteria bacterium RBG_16_38_11</name>
    <dbReference type="NCBI Taxonomy" id="1817880"/>
    <lineage>
        <taxon>Bacteria</taxon>
        <taxon>Candidatus Schekmaniibacteriota</taxon>
    </lineage>
</organism>
<feature type="domain" description="Peptidoglycan beta-N-acetylmuramidase NamZ N-terminal" evidence="1">
    <location>
        <begin position="28"/>
        <end position="230"/>
    </location>
</feature>
<name>A0A1F7S049_9BACT</name>
<dbReference type="InterPro" id="IPR048502">
    <property type="entry name" value="NamZ_N"/>
</dbReference>
<dbReference type="InterPro" id="IPR048503">
    <property type="entry name" value="NamZ_C"/>
</dbReference>
<dbReference type="PANTHER" id="PTHR42915:SF1">
    <property type="entry name" value="PEPTIDOGLYCAN BETA-N-ACETYLMURAMIDASE NAMZ"/>
    <property type="match status" value="1"/>
</dbReference>
<dbReference type="EMBL" id="MGDF01000041">
    <property type="protein sequence ID" value="OGL46624.1"/>
    <property type="molecule type" value="Genomic_DNA"/>
</dbReference>
<gene>
    <name evidence="3" type="ORF">A2149_02565</name>
</gene>
<feature type="domain" description="Peptidoglycan beta-N-acetylmuramidase NamZ C-terminal" evidence="2">
    <location>
        <begin position="234"/>
        <end position="394"/>
    </location>
</feature>
<evidence type="ECO:0000313" key="4">
    <source>
        <dbReference type="Proteomes" id="UP000178435"/>
    </source>
</evidence>
<sequence>MKKNLKKVRTGLDLFFKEHLRKFKGSNVGLVVNQASINSNYKHAVDLFSENNTIRLKALFGPQHGIYGNTQDNMITWKGFAHPRLNIPIFSLYGKTRVPTEEMLSKVDVIILDLQDVGTRIYTFIYTMANVISACKRFNKKIIVLDRPNPINGIQVEGNVLEPEYSSFVGLFPIATRHGMTIGELAKLFNEEFKINAELEVIPMKGWKREMWFDDTGLPWVLPSPNMPSLETAMVFSGTVHLEGTNISEGRGTTRPFEIIGAPFIDPLKLLEVLWRENLKGVFFRSHYFQPTFNKWEGKLCGGLQIHILNRNIFKPVITGIAIIKAIYNIYPELFRWESPPYEYVYDKLPFDVIAGTDKLRIQIMDNLPAMEIEKSWDKDLSTFSKIRKKYLIY</sequence>
<evidence type="ECO:0000259" key="2">
    <source>
        <dbReference type="Pfam" id="PF20732"/>
    </source>
</evidence>
<dbReference type="Pfam" id="PF20732">
    <property type="entry name" value="NamZ_C"/>
    <property type="match status" value="1"/>
</dbReference>
<dbReference type="InterPro" id="IPR008302">
    <property type="entry name" value="NamZ"/>
</dbReference>
<evidence type="ECO:0000259" key="1">
    <source>
        <dbReference type="Pfam" id="PF07075"/>
    </source>
</evidence>
<dbReference type="Gene3D" id="3.90.1150.140">
    <property type="match status" value="1"/>
</dbReference>